<reference evidence="6 11" key="4">
    <citation type="submission" date="2019-02" db="EMBL/GenBank/DDBJ databases">
        <title>From farm to fork: dissemination of Tn554::fexA-optrA in linezolid-resistant Enterococcus faecalis clones from chicken feces and meat in Tunisia.</title>
        <authorList>
            <person name="Tedim A.P."/>
            <person name="Elghaieb H."/>
            <person name="Abbassi M.S."/>
            <person name="Novais C."/>
            <person name="Hassen A."/>
            <person name="Peixe L."/>
            <person name="Freitas A.R."/>
        </authorList>
    </citation>
    <scope>NUCLEOTIDE SEQUENCE [LARGE SCALE GENOMIC DNA]</scope>
    <source>
        <strain evidence="6 11">728T</strain>
    </source>
</reference>
<protein>
    <submittedName>
        <fullName evidence="6">Uncharacterized protein</fullName>
    </submittedName>
</protein>
<dbReference type="EMBL" id="SIYF01000423">
    <property type="protein sequence ID" value="TKK71250.1"/>
    <property type="molecule type" value="Genomic_DNA"/>
</dbReference>
<evidence type="ECO:0000313" key="4">
    <source>
        <dbReference type="EMBL" id="ROX31800.1"/>
    </source>
</evidence>
<dbReference type="Proteomes" id="UP000244140">
    <property type="component" value="Unassembled WGS sequence"/>
</dbReference>
<dbReference type="OrthoDB" id="2194980at2"/>
<dbReference type="EMBL" id="CP042213">
    <property type="protein sequence ID" value="QFY93812.1"/>
    <property type="molecule type" value="Genomic_DNA"/>
</dbReference>
<evidence type="ECO:0000313" key="13">
    <source>
        <dbReference type="Proteomes" id="UP000429730"/>
    </source>
</evidence>
<reference evidence="1 13" key="5">
    <citation type="submission" date="2019-04" db="EMBL/GenBank/DDBJ databases">
        <title>Step-wise assembly of the neonatal virome modulated by breast feeding.</title>
        <authorList>
            <person name="Liang G."/>
            <person name="Bushman F."/>
        </authorList>
    </citation>
    <scope>NUCLEOTIDE SEQUENCE [LARGE SCALE GENOMIC DNA]</scope>
    <source>
        <strain evidence="1 13">E3754</strain>
    </source>
</reference>
<gene>
    <name evidence="3" type="ORF">CGZ46_14295</name>
    <name evidence="2" type="ORF">DAI13_16000</name>
    <name evidence="4" type="ORF">EGW16_09485</name>
    <name evidence="5" type="ORF">EGW70_09440</name>
    <name evidence="6" type="ORF">EU507_05275</name>
    <name evidence="7" type="ORF">EY666_14935</name>
    <name evidence="1" type="ORF">GTI81_14000</name>
</gene>
<evidence type="ECO:0000313" key="1">
    <source>
        <dbReference type="EMBL" id="MXS53812.1"/>
    </source>
</evidence>
<dbReference type="EMBL" id="WVTJ01000037">
    <property type="protein sequence ID" value="MXS53812.1"/>
    <property type="molecule type" value="Genomic_DNA"/>
</dbReference>
<proteinExistence type="predicted"/>
<evidence type="ECO:0000313" key="8">
    <source>
        <dbReference type="Proteomes" id="UP000244140"/>
    </source>
</evidence>
<evidence type="ECO:0000313" key="5">
    <source>
        <dbReference type="EMBL" id="ROY49089.1"/>
    </source>
</evidence>
<evidence type="ECO:0000313" key="10">
    <source>
        <dbReference type="Proteomes" id="UP000281488"/>
    </source>
</evidence>
<dbReference type="Proteomes" id="UP000275941">
    <property type="component" value="Unassembled WGS sequence"/>
</dbReference>
<dbReference type="Proteomes" id="UP000281488">
    <property type="component" value="Unassembled WGS sequence"/>
</dbReference>
<dbReference type="EMBL" id="RKOR01000025">
    <property type="protein sequence ID" value="ROY49089.1"/>
    <property type="molecule type" value="Genomic_DNA"/>
</dbReference>
<name>A0A2I2AN55_ENTFL</name>
<evidence type="ECO:0000313" key="12">
    <source>
        <dbReference type="Proteomes" id="UP000305511"/>
    </source>
</evidence>
<sequence>MGQTIPFNILPSITDKVNVFLRFQKIDFHLFFCAF</sequence>
<dbReference type="EMBL" id="RKMZ01000005">
    <property type="protein sequence ID" value="ROX31800.1"/>
    <property type="molecule type" value="Genomic_DNA"/>
</dbReference>
<reference evidence="2 8" key="1">
    <citation type="submission" date="2018-04" db="EMBL/GenBank/DDBJ databases">
        <authorList>
            <person name="Van Tyne D."/>
        </authorList>
    </citation>
    <scope>NUCLEOTIDE SEQUENCE [LARGE SCALE GENOMIC DNA]</scope>
    <source>
        <strain evidence="2 8">B2535</strain>
    </source>
</reference>
<evidence type="ECO:0000313" key="11">
    <source>
        <dbReference type="Proteomes" id="UP000292223"/>
    </source>
</evidence>
<dbReference type="Proteomes" id="UP000429730">
    <property type="component" value="Unassembled WGS sequence"/>
</dbReference>
<dbReference type="AlphaFoldDB" id="A0A2I2AN55"/>
<accession>A0A2I2AN55</accession>
<dbReference type="Proteomes" id="UP000305511">
    <property type="component" value="Unassembled WGS sequence"/>
</dbReference>
<evidence type="ECO:0000313" key="2">
    <source>
        <dbReference type="EMBL" id="PTN79189.1"/>
    </source>
</evidence>
<evidence type="ECO:0000313" key="7">
    <source>
        <dbReference type="EMBL" id="TKK71250.1"/>
    </source>
</evidence>
<evidence type="ECO:0000313" key="3">
    <source>
        <dbReference type="EMBL" id="QFY93812.1"/>
    </source>
</evidence>
<reference evidence="9 10" key="2">
    <citation type="submission" date="2018-10" db="EMBL/GenBank/DDBJ databases">
        <title>Genotypes and phenotypes of Enterococci isolated from broiler chickens.</title>
        <authorList>
            <person name="Muhammad A.R."/>
            <person name="Diarra M.S."/>
        </authorList>
    </citation>
    <scope>NUCLEOTIDE SEQUENCE [LARGE SCALE GENOMIC DNA]</scope>
    <source>
        <strain evidence="4 10">LIT2 A36'</strain>
        <strain evidence="5 9">P7 C A21</strain>
    </source>
</reference>
<reference evidence="7 12" key="3">
    <citation type="submission" date="2019-02" db="EMBL/GenBank/DDBJ databases">
        <title>Bacteria dissemination in different level of health care in South Africa: the effectiveness of infections prevention and control.</title>
        <authorList>
            <person name="Shobo C."/>
            <person name="Amoako D.G."/>
            <person name="Allam M."/>
            <person name="Ismail A."/>
            <person name="Bester L.A."/>
            <person name="Essack S.Y."/>
        </authorList>
    </citation>
    <scope>NUCLEOTIDE SEQUENCE [LARGE SCALE GENOMIC DNA]</scope>
    <source>
        <strain evidence="7 12">2SIL2</strain>
    </source>
</reference>
<evidence type="ECO:0000313" key="9">
    <source>
        <dbReference type="Proteomes" id="UP000275941"/>
    </source>
</evidence>
<dbReference type="EMBL" id="PZZH01000001">
    <property type="protein sequence ID" value="PTN79189.1"/>
    <property type="molecule type" value="Genomic_DNA"/>
</dbReference>
<evidence type="ECO:0000313" key="6">
    <source>
        <dbReference type="EMBL" id="RYU33567.1"/>
    </source>
</evidence>
<dbReference type="Proteomes" id="UP000292223">
    <property type="component" value="Unassembled WGS sequence"/>
</dbReference>
<organism evidence="6 11">
    <name type="scientific">Enterococcus faecalis</name>
    <name type="common">Streptococcus faecalis</name>
    <dbReference type="NCBI Taxonomy" id="1351"/>
    <lineage>
        <taxon>Bacteria</taxon>
        <taxon>Bacillati</taxon>
        <taxon>Bacillota</taxon>
        <taxon>Bacilli</taxon>
        <taxon>Lactobacillales</taxon>
        <taxon>Enterococcaceae</taxon>
        <taxon>Enterococcus</taxon>
    </lineage>
</organism>
<dbReference type="EMBL" id="SEWT01000003">
    <property type="protein sequence ID" value="RYU33567.1"/>
    <property type="molecule type" value="Genomic_DNA"/>
</dbReference>
<reference evidence="3" key="6">
    <citation type="submission" date="2019-07" db="EMBL/GenBank/DDBJ databases">
        <title>Transferable Resistance Gene optrA in Enterococcus faecalis from Swine in Brazil.</title>
        <authorList>
            <person name="Almeida L.M."/>
            <person name="Lebreton F."/>
            <person name="Gaca A."/>
            <person name="Bispo P.M."/>
            <person name="Saavedra J."/>
            <person name="Filsner P."/>
            <person name="Moreno A.M."/>
            <person name="Mamizuka E.M."/>
            <person name="Gilmore M.S."/>
        </authorList>
    </citation>
    <scope>NUCLEOTIDE SEQUENCE</scope>
    <source>
        <strain evidence="3">L15</strain>
    </source>
</reference>